<name>A0A0C2D2Y2_9BACT</name>
<dbReference type="Pfam" id="PF00487">
    <property type="entry name" value="FA_desaturase"/>
    <property type="match status" value="1"/>
</dbReference>
<keyword evidence="1" id="KW-0472">Membrane</keyword>
<feature type="transmembrane region" description="Helical" evidence="1">
    <location>
        <begin position="182"/>
        <end position="209"/>
    </location>
</feature>
<dbReference type="RefSeq" id="WP_146659384.1">
    <property type="nucleotide sequence ID" value="NZ_JMCC02000043.1"/>
</dbReference>
<dbReference type="EMBL" id="JMCC02000043">
    <property type="protein sequence ID" value="KIG16115.1"/>
    <property type="molecule type" value="Genomic_DNA"/>
</dbReference>
<evidence type="ECO:0000256" key="1">
    <source>
        <dbReference type="SAM" id="Phobius"/>
    </source>
</evidence>
<sequence>MSETALPQLDAKRLRELSVLQPWKSLALIAMEWVAVSTVAVLCWQHWHPALYVLAVMFIGARQHSLAVMMHEGVHFRLARDKQLNDWMAELLCAWPLLFVSTHAYRRTHFTHHKHTGTAIDPDLDRRHHAAFVFPRPRRSILRWLVVSTLGGGAVRIGRFMFTMESSAKPRSDRRFAIARVLFLASLALVLTLTHAWLAFLVMWVVPLLTWAITAQEIRTIAEHDGIPARPGDYGLTRTTLPTVFDRLFVLSQGINYHFEHHLYPSVPTYNLAALHEALCEDPEHRANLHVTRGYHRVLLVECAS</sequence>
<dbReference type="PANTHER" id="PTHR12879:SF8">
    <property type="entry name" value="SPHINGOLIPID DELTA(4)-DESATURASE DES1"/>
    <property type="match status" value="1"/>
</dbReference>
<keyword evidence="1" id="KW-1133">Transmembrane helix</keyword>
<dbReference type="Proteomes" id="UP000031599">
    <property type="component" value="Unassembled WGS sequence"/>
</dbReference>
<evidence type="ECO:0000313" key="3">
    <source>
        <dbReference type="EMBL" id="KIG16115.1"/>
    </source>
</evidence>
<dbReference type="InterPro" id="IPR005804">
    <property type="entry name" value="FA_desaturase_dom"/>
</dbReference>
<reference evidence="3 4" key="1">
    <citation type="submission" date="2014-12" db="EMBL/GenBank/DDBJ databases">
        <title>Genome assembly of Enhygromyxa salina DSM 15201.</title>
        <authorList>
            <person name="Sharma G."/>
            <person name="Subramanian S."/>
        </authorList>
    </citation>
    <scope>NUCLEOTIDE SEQUENCE [LARGE SCALE GENOMIC DNA]</scope>
    <source>
        <strain evidence="3 4">DSM 15201</strain>
    </source>
</reference>
<dbReference type="AlphaFoldDB" id="A0A0C2D2Y2"/>
<dbReference type="GO" id="GO:0016020">
    <property type="term" value="C:membrane"/>
    <property type="evidence" value="ECO:0007669"/>
    <property type="project" value="GOC"/>
</dbReference>
<feature type="domain" description="Fatty acid desaturase" evidence="2">
    <location>
        <begin position="49"/>
        <end position="282"/>
    </location>
</feature>
<gene>
    <name evidence="3" type="ORF">DB30_04987</name>
</gene>
<evidence type="ECO:0000313" key="4">
    <source>
        <dbReference type="Proteomes" id="UP000031599"/>
    </source>
</evidence>
<evidence type="ECO:0000259" key="2">
    <source>
        <dbReference type="Pfam" id="PF00487"/>
    </source>
</evidence>
<dbReference type="GO" id="GO:0042284">
    <property type="term" value="F:sphingolipid delta-4 desaturase activity"/>
    <property type="evidence" value="ECO:0007669"/>
    <property type="project" value="TreeGrafter"/>
</dbReference>
<dbReference type="CDD" id="cd03510">
    <property type="entry name" value="Rhizobitoxine-FADS-like"/>
    <property type="match status" value="1"/>
</dbReference>
<organism evidence="3 4">
    <name type="scientific">Enhygromyxa salina</name>
    <dbReference type="NCBI Taxonomy" id="215803"/>
    <lineage>
        <taxon>Bacteria</taxon>
        <taxon>Pseudomonadati</taxon>
        <taxon>Myxococcota</taxon>
        <taxon>Polyangia</taxon>
        <taxon>Nannocystales</taxon>
        <taxon>Nannocystaceae</taxon>
        <taxon>Enhygromyxa</taxon>
    </lineage>
</organism>
<feature type="transmembrane region" description="Helical" evidence="1">
    <location>
        <begin position="141"/>
        <end position="162"/>
    </location>
</feature>
<accession>A0A0C2D2Y2</accession>
<protein>
    <submittedName>
        <fullName evidence="3">Fatty acid desaturase family protein</fullName>
    </submittedName>
</protein>
<comment type="caution">
    <text evidence="3">The sequence shown here is derived from an EMBL/GenBank/DDBJ whole genome shotgun (WGS) entry which is preliminary data.</text>
</comment>
<keyword evidence="1" id="KW-0812">Transmembrane</keyword>
<dbReference type="PANTHER" id="PTHR12879">
    <property type="entry name" value="SPHINGOLIPID DELTA 4 DESATURASE/C-4 HYDROXYLASE PROTEIN DES2"/>
    <property type="match status" value="1"/>
</dbReference>
<dbReference type="GO" id="GO:0046513">
    <property type="term" value="P:ceramide biosynthetic process"/>
    <property type="evidence" value="ECO:0007669"/>
    <property type="project" value="TreeGrafter"/>
</dbReference>
<proteinExistence type="predicted"/>